<dbReference type="Pfam" id="PF02493">
    <property type="entry name" value="MORN"/>
    <property type="match status" value="4"/>
</dbReference>
<evidence type="ECO:0000256" key="2">
    <source>
        <dbReference type="SAM" id="MobiDB-lite"/>
    </source>
</evidence>
<sequence>MPISSRALLLPVSALLMSLLLPLAAHAEEDCKLALPDAAKGDYMRWQGPCKDGYAHGVGVIEKRTIDVDTWRYEGMVEQGRPHGKGYLMYYPGYEYDGEFRDGLRDGAGTSVNQFGDRYEGQWKAGKREGKGAIVYTLGGRYDGEWKNDRPTGSGVALYSSGRRVGSAAVSQAPDDGQGKASAPAAPVPATQPPKGYSIKSEQPRLGSHIPHKIVTGESVPFNASYEQLTDAERSVVRRWYPMLDPADEPPYPLLGKGHVHSAIHKLNSRDPEFGLLSMVVMVDSEGNAESVNVYVTPDAKLSEMAGFVVMKEKYKPARCSGKPCSMPFPYTMVFTRGLH</sequence>
<dbReference type="Proteomes" id="UP000819052">
    <property type="component" value="Unassembled WGS sequence"/>
</dbReference>
<comment type="caution">
    <text evidence="4">The sequence shown here is derived from an EMBL/GenBank/DDBJ whole genome shotgun (WGS) entry which is preliminary data.</text>
</comment>
<dbReference type="SMART" id="SM00698">
    <property type="entry name" value="MORN"/>
    <property type="match status" value="4"/>
</dbReference>
<name>A0ABX0M7T0_9BURK</name>
<feature type="signal peptide" evidence="3">
    <location>
        <begin position="1"/>
        <end position="27"/>
    </location>
</feature>
<dbReference type="Gene3D" id="2.20.110.10">
    <property type="entry name" value="Histone H3 K4-specific methyltransferase SET7/9 N-terminal domain"/>
    <property type="match status" value="2"/>
</dbReference>
<feature type="chain" id="PRO_5047032753" description="TonB C-terminal domain-containing protein" evidence="3">
    <location>
        <begin position="28"/>
        <end position="340"/>
    </location>
</feature>
<dbReference type="SUPFAM" id="SSF82185">
    <property type="entry name" value="Histone H3 K4-specific methyltransferase SET7/9 N-terminal domain"/>
    <property type="match status" value="1"/>
</dbReference>
<dbReference type="PANTHER" id="PTHR43215:SF14">
    <property type="entry name" value="RADIAL SPOKE HEAD 1 HOMOLOG"/>
    <property type="match status" value="1"/>
</dbReference>
<dbReference type="RefSeq" id="WP_167079214.1">
    <property type="nucleotide sequence ID" value="NZ_VVIW01000017.1"/>
</dbReference>
<evidence type="ECO:0000313" key="5">
    <source>
        <dbReference type="Proteomes" id="UP000819052"/>
    </source>
</evidence>
<gene>
    <name evidence="4" type="ORF">F1609_24145</name>
</gene>
<keyword evidence="1" id="KW-0677">Repeat</keyword>
<evidence type="ECO:0000313" key="4">
    <source>
        <dbReference type="EMBL" id="NHZ43243.1"/>
    </source>
</evidence>
<evidence type="ECO:0000256" key="3">
    <source>
        <dbReference type="SAM" id="SignalP"/>
    </source>
</evidence>
<dbReference type="InterPro" id="IPR003409">
    <property type="entry name" value="MORN"/>
</dbReference>
<organism evidence="4 5">
    <name type="scientific">Massilia aquatica</name>
    <dbReference type="NCBI Taxonomy" id="2609000"/>
    <lineage>
        <taxon>Bacteria</taxon>
        <taxon>Pseudomonadati</taxon>
        <taxon>Pseudomonadota</taxon>
        <taxon>Betaproteobacteria</taxon>
        <taxon>Burkholderiales</taxon>
        <taxon>Oxalobacteraceae</taxon>
        <taxon>Telluria group</taxon>
        <taxon>Massilia</taxon>
    </lineage>
</organism>
<keyword evidence="3" id="KW-0732">Signal</keyword>
<evidence type="ECO:0008006" key="6">
    <source>
        <dbReference type="Google" id="ProtNLM"/>
    </source>
</evidence>
<dbReference type="PANTHER" id="PTHR43215">
    <property type="entry name" value="RADIAL SPOKE HEAD 1 HOMOLOG"/>
    <property type="match status" value="1"/>
</dbReference>
<feature type="region of interest" description="Disordered" evidence="2">
    <location>
        <begin position="167"/>
        <end position="203"/>
    </location>
</feature>
<accession>A0ABX0M7T0</accession>
<keyword evidence="5" id="KW-1185">Reference proteome</keyword>
<proteinExistence type="predicted"/>
<protein>
    <recommendedName>
        <fullName evidence="6">TonB C-terminal domain-containing protein</fullName>
    </recommendedName>
</protein>
<reference evidence="4 5" key="1">
    <citation type="submission" date="2019-09" db="EMBL/GenBank/DDBJ databases">
        <title>Taxonomy of Antarctic Massilia spp.: description of Massilia rubra sp. nov., Massilia aquatica sp. nov., Massilia mucilaginosa sp. nov., Massilia frigida sp. nov. isolated from streams, lakes and regoliths.</title>
        <authorList>
            <person name="Holochova P."/>
            <person name="Sedlacek I."/>
            <person name="Kralova S."/>
            <person name="Maslanova I."/>
            <person name="Busse H.-J."/>
            <person name="Stankova E."/>
            <person name="Vrbovska V."/>
            <person name="Kovarovic V."/>
            <person name="Bartak M."/>
            <person name="Svec P."/>
            <person name="Pantucek R."/>
        </authorList>
    </citation>
    <scope>NUCLEOTIDE SEQUENCE [LARGE SCALE GENOMIC DNA]</scope>
    <source>
        <strain evidence="4 5">CCM 8693</strain>
    </source>
</reference>
<evidence type="ECO:0000256" key="1">
    <source>
        <dbReference type="ARBA" id="ARBA00022737"/>
    </source>
</evidence>
<dbReference type="EMBL" id="VVIW01000017">
    <property type="protein sequence ID" value="NHZ43243.1"/>
    <property type="molecule type" value="Genomic_DNA"/>
</dbReference>